<evidence type="ECO:0000256" key="1">
    <source>
        <dbReference type="SAM" id="Phobius"/>
    </source>
</evidence>
<sequence>MQNVTSTAKGVHIAWTQLRPRVVFGYKSVLLVFGIFLVYEAWSVRLKQVLSVITTTISPIFSNQENATFDLVSIAILLCSFLSMGLIFVPVAFLWCFIRCMP</sequence>
<evidence type="ECO:0000313" key="2">
    <source>
        <dbReference type="EMBL" id="KAK3768189.1"/>
    </source>
</evidence>
<feature type="transmembrane region" description="Helical" evidence="1">
    <location>
        <begin position="71"/>
        <end position="98"/>
    </location>
</feature>
<keyword evidence="3" id="KW-1185">Reference proteome</keyword>
<gene>
    <name evidence="2" type="ORF">RRG08_031726</name>
</gene>
<accession>A0AAE0ZEZ2</accession>
<dbReference type="EMBL" id="JAWDGP010004065">
    <property type="protein sequence ID" value="KAK3768189.1"/>
    <property type="molecule type" value="Genomic_DNA"/>
</dbReference>
<dbReference type="AlphaFoldDB" id="A0AAE0ZEZ2"/>
<organism evidence="2 3">
    <name type="scientific">Elysia crispata</name>
    <name type="common">lettuce slug</name>
    <dbReference type="NCBI Taxonomy" id="231223"/>
    <lineage>
        <taxon>Eukaryota</taxon>
        <taxon>Metazoa</taxon>
        <taxon>Spiralia</taxon>
        <taxon>Lophotrochozoa</taxon>
        <taxon>Mollusca</taxon>
        <taxon>Gastropoda</taxon>
        <taxon>Heterobranchia</taxon>
        <taxon>Euthyneura</taxon>
        <taxon>Panpulmonata</taxon>
        <taxon>Sacoglossa</taxon>
        <taxon>Placobranchoidea</taxon>
        <taxon>Plakobranchidae</taxon>
        <taxon>Elysia</taxon>
    </lineage>
</organism>
<keyword evidence="1" id="KW-0472">Membrane</keyword>
<evidence type="ECO:0000313" key="3">
    <source>
        <dbReference type="Proteomes" id="UP001283361"/>
    </source>
</evidence>
<keyword evidence="1" id="KW-1133">Transmembrane helix</keyword>
<reference evidence="2" key="1">
    <citation type="journal article" date="2023" name="G3 (Bethesda)">
        <title>A reference genome for the long-term kleptoplast-retaining sea slug Elysia crispata morphotype clarki.</title>
        <authorList>
            <person name="Eastman K.E."/>
            <person name="Pendleton A.L."/>
            <person name="Shaikh M.A."/>
            <person name="Suttiyut T."/>
            <person name="Ogas R."/>
            <person name="Tomko P."/>
            <person name="Gavelis G."/>
            <person name="Widhalm J.R."/>
            <person name="Wisecaver J.H."/>
        </authorList>
    </citation>
    <scope>NUCLEOTIDE SEQUENCE</scope>
    <source>
        <strain evidence="2">ECLA1</strain>
    </source>
</reference>
<protein>
    <submittedName>
        <fullName evidence="2">Uncharacterized protein</fullName>
    </submittedName>
</protein>
<dbReference type="Proteomes" id="UP001283361">
    <property type="component" value="Unassembled WGS sequence"/>
</dbReference>
<feature type="transmembrane region" description="Helical" evidence="1">
    <location>
        <begin position="24"/>
        <end position="42"/>
    </location>
</feature>
<keyword evidence="1" id="KW-0812">Transmembrane</keyword>
<name>A0AAE0ZEZ2_9GAST</name>
<proteinExistence type="predicted"/>
<comment type="caution">
    <text evidence="2">The sequence shown here is derived from an EMBL/GenBank/DDBJ whole genome shotgun (WGS) entry which is preliminary data.</text>
</comment>